<dbReference type="InterPro" id="IPR037700">
    <property type="entry name" value="NUP88/NUP82"/>
</dbReference>
<dbReference type="PANTHER" id="PTHR13257">
    <property type="entry name" value="NUCLEOPORIN NUP84-RELATED"/>
    <property type="match status" value="1"/>
</dbReference>
<evidence type="ECO:0000256" key="5">
    <source>
        <dbReference type="ARBA" id="ARBA00023010"/>
    </source>
</evidence>
<evidence type="ECO:0000313" key="11">
    <source>
        <dbReference type="Proteomes" id="UP001447188"/>
    </source>
</evidence>
<evidence type="ECO:0000256" key="8">
    <source>
        <dbReference type="SAM" id="Coils"/>
    </source>
</evidence>
<keyword evidence="7" id="KW-0539">Nucleus</keyword>
<keyword evidence="11" id="KW-1185">Reference proteome</keyword>
<gene>
    <name evidence="10" type="ORF">Q9L58_004288</name>
</gene>
<reference evidence="10 11" key="1">
    <citation type="submission" date="2024-02" db="EMBL/GenBank/DDBJ databases">
        <title>Discinaceae phylogenomics.</title>
        <authorList>
            <person name="Dirks A.C."/>
            <person name="James T.Y."/>
        </authorList>
    </citation>
    <scope>NUCLEOTIDE SEQUENCE [LARGE SCALE GENOMIC DNA]</scope>
    <source>
        <strain evidence="10 11">ACD0624</strain>
    </source>
</reference>
<keyword evidence="3" id="KW-0509">mRNA transport</keyword>
<name>A0ABR3GL77_9PEZI</name>
<evidence type="ECO:0000256" key="3">
    <source>
        <dbReference type="ARBA" id="ARBA00022816"/>
    </source>
</evidence>
<keyword evidence="4" id="KW-0653">Protein transport</keyword>
<evidence type="ECO:0000256" key="9">
    <source>
        <dbReference type="SAM" id="MobiDB-lite"/>
    </source>
</evidence>
<sequence>MTTIASDSIPWLAKPSTGYDLFSRPPERSAARPQPSSDDEAEAGPKRIIAHRGTEIFVGKGNEVRCADLQDLKARQPTSAQEGYRQFKTLDLPALNFDIHQLEICKDGLFLAIIGDAELAVCVLPAEGSSRMDNPKLRVPAFHVVGENVHVREGSRIVRAVWHPLGVEGASLVVLTNDGMIRTYDFTIGREASFNIADQTFDIYDLSGQPRHTRGFYAGQGDMEPMSCCFGEGRQGWRPFSLYILMRGGDIYALTPLVPSRWRASREYLQNLSLDITADLESLDDNTTMRERLALRQQMKWINHVLNQEKNLATFGSTSNKAPTCLTRPGEDKASSPLLQGPFLFKPVPLEFPGKGYHACDIFHVEAGALGVIGVLYSNGKVDICLEFELLGAKWADKKKKPRIEGTEGADLPIIATYESINLDIGDDSASNWPVFVADPRNEQVWYVNHNSGVASFSMKAWLSRLAAVIDDDEEDGFMARSLESSPQSIVRKVIDHGKRPAGKIDPIIGSVVVYEAYLGYILVAATPNSVESAEFDEVLARASSNTTSQPVGTAEPKRNVVLQSASYAPTPPTVEKKTSILSPPYTPSLEFRRPSALPILLQQGVAHNSRLVRAPIMFSTESNEFLRMARDTLKVEYDRIMEAAQEMYDRAAMQRIEYRKQLETICKASENLDKLRGKDVRDRLEKYLKKQDELQTRADEVLKMMIVKGKMGLSDAEKGWFKEIVKIEERIEGDGRISLGVRKEAIGKMLEMLMPMVEGGKRKGLVVERDGVPEEVRMVKLKQLEDLLEREGHLVNSTKKKLENLSIQMEQV</sequence>
<evidence type="ECO:0000313" key="10">
    <source>
        <dbReference type="EMBL" id="KAL0636680.1"/>
    </source>
</evidence>
<dbReference type="PANTHER" id="PTHR13257:SF0">
    <property type="entry name" value="NUCLEAR PORE COMPLEX PROTEIN NUP88"/>
    <property type="match status" value="1"/>
</dbReference>
<comment type="caution">
    <text evidence="10">The sequence shown here is derived from an EMBL/GenBank/DDBJ whole genome shotgun (WGS) entry which is preliminary data.</text>
</comment>
<keyword evidence="8" id="KW-0175">Coiled coil</keyword>
<dbReference type="Proteomes" id="UP001447188">
    <property type="component" value="Unassembled WGS sequence"/>
</dbReference>
<dbReference type="Pfam" id="PF10168">
    <property type="entry name" value="Nup88"/>
    <property type="match status" value="1"/>
</dbReference>
<proteinExistence type="predicted"/>
<evidence type="ECO:0000256" key="4">
    <source>
        <dbReference type="ARBA" id="ARBA00022927"/>
    </source>
</evidence>
<feature type="region of interest" description="Disordered" evidence="9">
    <location>
        <begin position="1"/>
        <end position="44"/>
    </location>
</feature>
<accession>A0ABR3GL77</accession>
<feature type="coiled-coil region" evidence="8">
    <location>
        <begin position="642"/>
        <end position="705"/>
    </location>
</feature>
<comment type="subcellular location">
    <subcellularLocation>
        <location evidence="1">Nucleus</location>
        <location evidence="1">Nuclear pore complex</location>
    </subcellularLocation>
</comment>
<organism evidence="10 11">
    <name type="scientific">Discina gigas</name>
    <dbReference type="NCBI Taxonomy" id="1032678"/>
    <lineage>
        <taxon>Eukaryota</taxon>
        <taxon>Fungi</taxon>
        <taxon>Dikarya</taxon>
        <taxon>Ascomycota</taxon>
        <taxon>Pezizomycotina</taxon>
        <taxon>Pezizomycetes</taxon>
        <taxon>Pezizales</taxon>
        <taxon>Discinaceae</taxon>
        <taxon>Discina</taxon>
    </lineage>
</organism>
<keyword evidence="5" id="KW-0811">Translocation</keyword>
<evidence type="ECO:0000256" key="2">
    <source>
        <dbReference type="ARBA" id="ARBA00022448"/>
    </source>
</evidence>
<dbReference type="InterPro" id="IPR019321">
    <property type="entry name" value="Nucleoporin_Nup88"/>
</dbReference>
<keyword evidence="6" id="KW-0906">Nuclear pore complex</keyword>
<evidence type="ECO:0000256" key="6">
    <source>
        <dbReference type="ARBA" id="ARBA00023132"/>
    </source>
</evidence>
<protein>
    <submittedName>
        <fullName evidence="10">Uncharacterized protein</fullName>
    </submittedName>
</protein>
<evidence type="ECO:0000256" key="7">
    <source>
        <dbReference type="ARBA" id="ARBA00023242"/>
    </source>
</evidence>
<evidence type="ECO:0000256" key="1">
    <source>
        <dbReference type="ARBA" id="ARBA00004567"/>
    </source>
</evidence>
<dbReference type="EMBL" id="JBBBZM010000045">
    <property type="protein sequence ID" value="KAL0636680.1"/>
    <property type="molecule type" value="Genomic_DNA"/>
</dbReference>
<keyword evidence="2" id="KW-0813">Transport</keyword>